<dbReference type="STRING" id="1903952.BIT28_10770"/>
<sequence length="67" mass="7691">MANSVVYFDDEPGIGVNAYFDFGHEYFRSFHELRVFCDVELGGFVEFVEITDVNYPELKAQGVFDVV</sequence>
<comment type="caution">
    <text evidence="1">The sequence shown here is derived from an EMBL/GenBank/DDBJ whole genome shotgun (WGS) entry which is preliminary data.</text>
</comment>
<dbReference type="RefSeq" id="WP_075768014.1">
    <property type="nucleotide sequence ID" value="NZ_MJIL01000099.1"/>
</dbReference>
<evidence type="ECO:0000313" key="2">
    <source>
        <dbReference type="Proteomes" id="UP000186905"/>
    </source>
</evidence>
<gene>
    <name evidence="1" type="ORF">BIT28_10770</name>
</gene>
<name>A0A1Q9G6V0_9GAMM</name>
<dbReference type="OrthoDB" id="5880573at2"/>
<dbReference type="Proteomes" id="UP000186905">
    <property type="component" value="Unassembled WGS sequence"/>
</dbReference>
<dbReference type="EMBL" id="MJIL01000099">
    <property type="protein sequence ID" value="OLQ70016.1"/>
    <property type="molecule type" value="Genomic_DNA"/>
</dbReference>
<protein>
    <submittedName>
        <fullName evidence="1">Uncharacterized protein</fullName>
    </submittedName>
</protein>
<accession>A0A1Q9G6V0</accession>
<proteinExistence type="predicted"/>
<organism evidence="1 2">
    <name type="scientific">Photobacterium proteolyticum</name>
    <dbReference type="NCBI Taxonomy" id="1903952"/>
    <lineage>
        <taxon>Bacteria</taxon>
        <taxon>Pseudomonadati</taxon>
        <taxon>Pseudomonadota</taxon>
        <taxon>Gammaproteobacteria</taxon>
        <taxon>Vibrionales</taxon>
        <taxon>Vibrionaceae</taxon>
        <taxon>Photobacterium</taxon>
    </lineage>
</organism>
<evidence type="ECO:0000313" key="1">
    <source>
        <dbReference type="EMBL" id="OLQ70016.1"/>
    </source>
</evidence>
<dbReference type="AlphaFoldDB" id="A0A1Q9G6V0"/>
<keyword evidence="2" id="KW-1185">Reference proteome</keyword>
<reference evidence="1 2" key="1">
    <citation type="submission" date="2016-09" db="EMBL/GenBank/DDBJ databases">
        <title>Photobacterium proteolyticum sp. nov. a protease producing bacterium isolated from ocean sediments of Laizhou Bay.</title>
        <authorList>
            <person name="Li Y."/>
        </authorList>
    </citation>
    <scope>NUCLEOTIDE SEQUENCE [LARGE SCALE GENOMIC DNA]</scope>
    <source>
        <strain evidence="1 2">13-12</strain>
    </source>
</reference>